<evidence type="ECO:0000313" key="3">
    <source>
        <dbReference type="EMBL" id="MFC4358715.1"/>
    </source>
</evidence>
<feature type="region of interest" description="Disordered" evidence="1">
    <location>
        <begin position="71"/>
        <end position="127"/>
    </location>
</feature>
<evidence type="ECO:0000313" key="4">
    <source>
        <dbReference type="Proteomes" id="UP001595921"/>
    </source>
</evidence>
<dbReference type="AlphaFoldDB" id="A0ABD5PCX5"/>
<keyword evidence="2" id="KW-0812">Transmembrane</keyword>
<dbReference type="Proteomes" id="UP001595921">
    <property type="component" value="Unassembled WGS sequence"/>
</dbReference>
<sequence>MTEETTLARWAAKHGFRHYGTAGAVVAGAAAGGFVGYRLAKRRTGVRDAPDERTGVDTYGAVKTALDLAERVGDERGGRNVGRTDRVDPVRPGEGTDVPIDGTAADGDDHVDSAVGTDVPIDGDGEE</sequence>
<gene>
    <name evidence="3" type="ORF">ACFO0N_12260</name>
</gene>
<protein>
    <submittedName>
        <fullName evidence="3">Uncharacterized protein</fullName>
    </submittedName>
</protein>
<accession>A0ABD5PCX5</accession>
<name>A0ABD5PCX5_9EURY</name>
<proteinExistence type="predicted"/>
<keyword evidence="2" id="KW-1133">Transmembrane helix</keyword>
<dbReference type="EMBL" id="JBHSDS010000006">
    <property type="protein sequence ID" value="MFC4358715.1"/>
    <property type="molecule type" value="Genomic_DNA"/>
</dbReference>
<evidence type="ECO:0000256" key="2">
    <source>
        <dbReference type="SAM" id="Phobius"/>
    </source>
</evidence>
<keyword evidence="2" id="KW-0472">Membrane</keyword>
<comment type="caution">
    <text evidence="3">The sequence shown here is derived from an EMBL/GenBank/DDBJ whole genome shotgun (WGS) entry which is preliminary data.</text>
</comment>
<organism evidence="3 4">
    <name type="scientific">Halobium salinum</name>
    <dbReference type="NCBI Taxonomy" id="1364940"/>
    <lineage>
        <taxon>Archaea</taxon>
        <taxon>Methanobacteriati</taxon>
        <taxon>Methanobacteriota</taxon>
        <taxon>Stenosarchaea group</taxon>
        <taxon>Halobacteria</taxon>
        <taxon>Halobacteriales</taxon>
        <taxon>Haloferacaceae</taxon>
        <taxon>Halobium</taxon>
    </lineage>
</organism>
<evidence type="ECO:0000256" key="1">
    <source>
        <dbReference type="SAM" id="MobiDB-lite"/>
    </source>
</evidence>
<keyword evidence="4" id="KW-1185">Reference proteome</keyword>
<dbReference type="RefSeq" id="WP_267623476.1">
    <property type="nucleotide sequence ID" value="NZ_JAODIW010000008.1"/>
</dbReference>
<feature type="compositionally biased region" description="Basic and acidic residues" evidence="1">
    <location>
        <begin position="71"/>
        <end position="91"/>
    </location>
</feature>
<feature type="transmembrane region" description="Helical" evidence="2">
    <location>
        <begin position="20"/>
        <end position="40"/>
    </location>
</feature>
<reference evidence="3 4" key="1">
    <citation type="journal article" date="2019" name="Int. J. Syst. Evol. Microbiol.">
        <title>The Global Catalogue of Microorganisms (GCM) 10K type strain sequencing project: providing services to taxonomists for standard genome sequencing and annotation.</title>
        <authorList>
            <consortium name="The Broad Institute Genomics Platform"/>
            <consortium name="The Broad Institute Genome Sequencing Center for Infectious Disease"/>
            <person name="Wu L."/>
            <person name="Ma J."/>
        </authorList>
    </citation>
    <scope>NUCLEOTIDE SEQUENCE [LARGE SCALE GENOMIC DNA]</scope>
    <source>
        <strain evidence="3 4">CGMCC 1.12553</strain>
    </source>
</reference>